<evidence type="ECO:0000256" key="1">
    <source>
        <dbReference type="SAM" id="MobiDB-lite"/>
    </source>
</evidence>
<keyword evidence="3" id="KW-1185">Reference proteome</keyword>
<dbReference type="PANTHER" id="PTHR33096:SF1">
    <property type="entry name" value="CXC1-LIKE CYSTEINE CLUSTER ASSOCIATED WITH KDZ TRANSPOSASES DOMAIN-CONTAINING PROTEIN"/>
    <property type="match status" value="1"/>
</dbReference>
<organism evidence="2 3">
    <name type="scientific">Marasmius tenuissimus</name>
    <dbReference type="NCBI Taxonomy" id="585030"/>
    <lineage>
        <taxon>Eukaryota</taxon>
        <taxon>Fungi</taxon>
        <taxon>Dikarya</taxon>
        <taxon>Basidiomycota</taxon>
        <taxon>Agaricomycotina</taxon>
        <taxon>Agaricomycetes</taxon>
        <taxon>Agaricomycetidae</taxon>
        <taxon>Agaricales</taxon>
        <taxon>Marasmiineae</taxon>
        <taxon>Marasmiaceae</taxon>
        <taxon>Marasmius</taxon>
    </lineage>
</organism>
<accession>A0ABR3A9B3</accession>
<name>A0ABR3A9B3_9AGAR</name>
<sequence>MAPLRTRVRPRDIHAPTNILSGDANTQTRSSFQSFTQDQQAQRKTAVEKRLEQMRKKAAKSDMGFLDLIDHERYNVSNNLPSCDEEYQTVSMIPVDTNLDDNGDWEDEDKETDGERREREAFHEATRSYWSSYYKDTRMRQDKIKLDQTRWEAQVEEMTEAYMDYSYCKTTGASYSAETIDFETATVRDVFYSSDVNIPRYTTDAYRSSSLIRQGYFPCNPLIHKSVITTRTLELYHHLFVRCLRQTIQPFIRSICNLHGIRFQHYLCVQFSNSFDAFIAVKNRIRIKVKQFLMRDKPDWRSLNTCPACQYPVEGEKPLEIEFMGAMDGNESLKRVERREAAGEGGKPGRLREREDLREGGKEYFLSREEVDWWDRDNWSKHGDWAPLPANEEKGKNGCEERWSNMKDAHTEHEKVMYDETGVFVSTCRHMFVLWIADMVKSGEGRKLALAILSRYLNACKKERKEYNLPDPSGFKAFGYDIGCEFNITVEKSPLRQLAVEEKLKILVGLMHGHAHNRRCQLLYLMIYIFAAGIEDLEVLERLFSQSNALTSATRHASIFHRRQMIQEWMHHHDNFEAYANLSKFIYNNYAQVLEILAGKEKIFKEMEELGVKKPSDVLGWLAEEREFLDSRQDTPPEDEAIIELFRKLISLKGCQERLKSSRTVFLQYKPADKDETSRLERNMRQESELETKLMAEVHVLEHKLKVKDRWTEGSEAWRKAAEMSKNQEYQKAIDRLEALVVARIFELSKMHLASTGYRMRQHLGKALKTRSAAIKTAVDNFNKAVISLGKDTLSYDTVIEKTYLSELDFLRETRDDVRTKQWAQPANRTLVTKYCKIWGAHYELDRLHVEIKRLVTYMKEERNFLQAAEAHLERSNPPLAHQVALYRWERGRFQAWHRTRL</sequence>
<comment type="caution">
    <text evidence="2">The sequence shown here is derived from an EMBL/GenBank/DDBJ whole genome shotgun (WGS) entry which is preliminary data.</text>
</comment>
<reference evidence="2 3" key="1">
    <citation type="submission" date="2024-05" db="EMBL/GenBank/DDBJ databases">
        <title>A draft genome resource for the thread blight pathogen Marasmius tenuissimus strain MS-2.</title>
        <authorList>
            <person name="Yulfo-Soto G.E."/>
            <person name="Baruah I.K."/>
            <person name="Amoako-Attah I."/>
            <person name="Bukari Y."/>
            <person name="Meinhardt L.W."/>
            <person name="Bailey B.A."/>
            <person name="Cohen S.P."/>
        </authorList>
    </citation>
    <scope>NUCLEOTIDE SEQUENCE [LARGE SCALE GENOMIC DNA]</scope>
    <source>
        <strain evidence="2 3">MS-2</strain>
    </source>
</reference>
<dbReference type="Pfam" id="PF18758">
    <property type="entry name" value="KDZ"/>
    <property type="match status" value="1"/>
</dbReference>
<dbReference type="PANTHER" id="PTHR33096">
    <property type="entry name" value="CXC2 DOMAIN-CONTAINING PROTEIN"/>
    <property type="match status" value="1"/>
</dbReference>
<feature type="compositionally biased region" description="Polar residues" evidence="1">
    <location>
        <begin position="18"/>
        <end position="41"/>
    </location>
</feature>
<gene>
    <name evidence="2" type="ORF">AAF712_002841</name>
</gene>
<feature type="region of interest" description="Disordered" evidence="1">
    <location>
        <begin position="1"/>
        <end position="41"/>
    </location>
</feature>
<evidence type="ECO:0000313" key="2">
    <source>
        <dbReference type="EMBL" id="KAL0069946.1"/>
    </source>
</evidence>
<protein>
    <recommendedName>
        <fullName evidence="4">CxC1-like cysteine cluster associated with KDZ transposases domain-containing protein</fullName>
    </recommendedName>
</protein>
<dbReference type="EMBL" id="JBBXMP010000009">
    <property type="protein sequence ID" value="KAL0069946.1"/>
    <property type="molecule type" value="Genomic_DNA"/>
</dbReference>
<dbReference type="InterPro" id="IPR040521">
    <property type="entry name" value="KDZ"/>
</dbReference>
<feature type="region of interest" description="Disordered" evidence="1">
    <location>
        <begin position="95"/>
        <end position="116"/>
    </location>
</feature>
<feature type="compositionally biased region" description="Acidic residues" evidence="1">
    <location>
        <begin position="98"/>
        <end position="112"/>
    </location>
</feature>
<evidence type="ECO:0008006" key="4">
    <source>
        <dbReference type="Google" id="ProtNLM"/>
    </source>
</evidence>
<evidence type="ECO:0000313" key="3">
    <source>
        <dbReference type="Proteomes" id="UP001437256"/>
    </source>
</evidence>
<proteinExistence type="predicted"/>
<dbReference type="Proteomes" id="UP001437256">
    <property type="component" value="Unassembled WGS sequence"/>
</dbReference>